<dbReference type="Proteomes" id="UP001152795">
    <property type="component" value="Unassembled WGS sequence"/>
</dbReference>
<dbReference type="EMBL" id="CACRXK020019584">
    <property type="protein sequence ID" value="CAB4033829.1"/>
    <property type="molecule type" value="Genomic_DNA"/>
</dbReference>
<dbReference type="AlphaFoldDB" id="A0A7D9JRI2"/>
<protein>
    <submittedName>
        <fullName evidence="1">Uncharacterized protein</fullName>
    </submittedName>
</protein>
<name>A0A7D9JRI2_PARCT</name>
<organism evidence="1 2">
    <name type="scientific">Paramuricea clavata</name>
    <name type="common">Red gorgonian</name>
    <name type="synonym">Violescent sea-whip</name>
    <dbReference type="NCBI Taxonomy" id="317549"/>
    <lineage>
        <taxon>Eukaryota</taxon>
        <taxon>Metazoa</taxon>
        <taxon>Cnidaria</taxon>
        <taxon>Anthozoa</taxon>
        <taxon>Octocorallia</taxon>
        <taxon>Malacalcyonacea</taxon>
        <taxon>Plexauridae</taxon>
        <taxon>Paramuricea</taxon>
    </lineage>
</organism>
<reference evidence="1" key="1">
    <citation type="submission" date="2020-04" db="EMBL/GenBank/DDBJ databases">
        <authorList>
            <person name="Alioto T."/>
            <person name="Alioto T."/>
            <person name="Gomez Garrido J."/>
        </authorList>
    </citation>
    <scope>NUCLEOTIDE SEQUENCE</scope>
    <source>
        <strain evidence="1">A484AB</strain>
    </source>
</reference>
<comment type="caution">
    <text evidence="1">The sequence shown here is derived from an EMBL/GenBank/DDBJ whole genome shotgun (WGS) entry which is preliminary data.</text>
</comment>
<dbReference type="OrthoDB" id="524326at2759"/>
<feature type="non-terminal residue" evidence="1">
    <location>
        <position position="1"/>
    </location>
</feature>
<gene>
    <name evidence="1" type="ORF">PACLA_8A061809</name>
</gene>
<evidence type="ECO:0000313" key="2">
    <source>
        <dbReference type="Proteomes" id="UP001152795"/>
    </source>
</evidence>
<accession>A0A7D9JRI2</accession>
<evidence type="ECO:0000313" key="1">
    <source>
        <dbReference type="EMBL" id="CAB4033829.1"/>
    </source>
</evidence>
<proteinExistence type="predicted"/>
<keyword evidence="2" id="KW-1185">Reference proteome</keyword>
<sequence length="92" mass="11139">DGRHSKEVAFCLRVTKQEYEEQKQFGTQRFLEDLLDSIVRDEKINEKERKKKLKQFQKTYPEIYFSRYPPDGLSVMSQQPTKLRRVMKPLTR</sequence>
<dbReference type="PANTHER" id="PTHR16206:SF4">
    <property type="entry name" value="PROTEIN LET-99"/>
    <property type="match status" value="1"/>
</dbReference>
<dbReference type="PANTHER" id="PTHR16206">
    <property type="entry name" value="DEP DOMAIN-CONTAINING"/>
    <property type="match status" value="1"/>
</dbReference>